<accession>A0A173VC03</accession>
<evidence type="ECO:0000313" key="2">
    <source>
        <dbReference type="EMBL" id="CUN23685.1"/>
    </source>
</evidence>
<reference evidence="3 7" key="3">
    <citation type="journal article" date="2019" name="Nat. Med.">
        <title>A library of human gut bacterial isolates paired with longitudinal multiomics data enables mechanistic microbiome research.</title>
        <authorList>
            <person name="Poyet M."/>
            <person name="Groussin M."/>
            <person name="Gibbons S.M."/>
            <person name="Avila-Pacheco J."/>
            <person name="Jiang X."/>
            <person name="Kearney S.M."/>
            <person name="Perrotta A.R."/>
            <person name="Berdy B."/>
            <person name="Zhao S."/>
            <person name="Lieberman T.D."/>
            <person name="Swanson P.K."/>
            <person name="Smith M."/>
            <person name="Roesemann S."/>
            <person name="Alexander J.E."/>
            <person name="Rich S.A."/>
            <person name="Livny J."/>
            <person name="Vlamakis H."/>
            <person name="Clish C."/>
            <person name="Bullock K."/>
            <person name="Deik A."/>
            <person name="Scott J."/>
            <person name="Pierce K.A."/>
            <person name="Xavier R.J."/>
            <person name="Alm E.J."/>
        </authorList>
    </citation>
    <scope>NUCLEOTIDE SEQUENCE [LARGE SCALE GENOMIC DNA]</scope>
    <source>
        <strain evidence="3 7">BIOML-A1</strain>
    </source>
</reference>
<keyword evidence="1" id="KW-0732">Signal</keyword>
<dbReference type="RefSeq" id="WP_006859203.1">
    <property type="nucleotide sequence ID" value="NZ_CABIYH010000021.1"/>
</dbReference>
<dbReference type="STRING" id="166486.ERS852572_02741"/>
<evidence type="ECO:0000313" key="4">
    <source>
        <dbReference type="EMBL" id="RHC17536.1"/>
    </source>
</evidence>
<dbReference type="GeneID" id="61431817"/>
<feature type="signal peptide" evidence="1">
    <location>
        <begin position="1"/>
        <end position="19"/>
    </location>
</feature>
<dbReference type="EMBL" id="QSHO01000006">
    <property type="protein sequence ID" value="RHC17536.1"/>
    <property type="molecule type" value="Genomic_DNA"/>
</dbReference>
<feature type="chain" id="PRO_5038212958" evidence="1">
    <location>
        <begin position="20"/>
        <end position="53"/>
    </location>
</feature>
<dbReference type="EMBL" id="WNAJ01000005">
    <property type="protein sequence ID" value="MTR84610.1"/>
    <property type="molecule type" value="Genomic_DNA"/>
</dbReference>
<sequence length="53" mass="6311">MKKRNWMYRLSSKSMSVMAALALMVTTMATNRSCMWYLGQDKMPEDSKKLRRF</sequence>
<name>A0A173VC03_9FIRM</name>
<organism evidence="2 5">
    <name type="scientific">Roseburia intestinalis</name>
    <dbReference type="NCBI Taxonomy" id="166486"/>
    <lineage>
        <taxon>Bacteria</taxon>
        <taxon>Bacillati</taxon>
        <taxon>Bacillota</taxon>
        <taxon>Clostridia</taxon>
        <taxon>Lachnospirales</taxon>
        <taxon>Lachnospiraceae</taxon>
        <taxon>Roseburia</taxon>
    </lineage>
</organism>
<dbReference type="Proteomes" id="UP000283513">
    <property type="component" value="Unassembled WGS sequence"/>
</dbReference>
<reference evidence="4 6" key="2">
    <citation type="submission" date="2018-08" db="EMBL/GenBank/DDBJ databases">
        <title>A genome reference for cultivated species of the human gut microbiota.</title>
        <authorList>
            <person name="Zou Y."/>
            <person name="Xue W."/>
            <person name="Luo G."/>
        </authorList>
    </citation>
    <scope>NUCLEOTIDE SEQUENCE [LARGE SCALE GENOMIC DNA]</scope>
    <source>
        <strain evidence="4 6">AM37-1AC</strain>
    </source>
</reference>
<gene>
    <name evidence="4" type="ORF">DW856_08640</name>
    <name evidence="2" type="ORF">ERS852572_02741</name>
    <name evidence="3" type="ORF">GMD50_05945</name>
</gene>
<dbReference type="EMBL" id="CYXZ01000021">
    <property type="protein sequence ID" value="CUN23685.1"/>
    <property type="molecule type" value="Genomic_DNA"/>
</dbReference>
<evidence type="ECO:0000313" key="5">
    <source>
        <dbReference type="Proteomes" id="UP000095350"/>
    </source>
</evidence>
<evidence type="ECO:0000313" key="3">
    <source>
        <dbReference type="EMBL" id="MTR84610.1"/>
    </source>
</evidence>
<dbReference type="NCBIfam" id="TIGR04223">
    <property type="entry name" value="quorum_AgrD"/>
    <property type="match status" value="1"/>
</dbReference>
<dbReference type="Proteomes" id="UP000478483">
    <property type="component" value="Unassembled WGS sequence"/>
</dbReference>
<evidence type="ECO:0000313" key="6">
    <source>
        <dbReference type="Proteomes" id="UP000283513"/>
    </source>
</evidence>
<dbReference type="AlphaFoldDB" id="A0A173VC03"/>
<reference evidence="2 5" key="1">
    <citation type="submission" date="2015-09" db="EMBL/GenBank/DDBJ databases">
        <authorList>
            <consortium name="Pathogen Informatics"/>
        </authorList>
    </citation>
    <scope>NUCLEOTIDE SEQUENCE [LARGE SCALE GENOMIC DNA]</scope>
    <source>
        <strain evidence="2 5">2789STDY5834960</strain>
    </source>
</reference>
<evidence type="ECO:0000256" key="1">
    <source>
        <dbReference type="SAM" id="SignalP"/>
    </source>
</evidence>
<dbReference type="InterPro" id="IPR009229">
    <property type="entry name" value="AgrD"/>
</dbReference>
<dbReference type="Proteomes" id="UP000095350">
    <property type="component" value="Unassembled WGS sequence"/>
</dbReference>
<evidence type="ECO:0000313" key="7">
    <source>
        <dbReference type="Proteomes" id="UP000478483"/>
    </source>
</evidence>
<proteinExistence type="predicted"/>
<dbReference type="PaxDb" id="166486-ERS852572_02741"/>
<protein>
    <submittedName>
        <fullName evidence="2">Cyclic lactone autoinducer peptide</fullName>
    </submittedName>
</protein>